<name>A0AA86QRE9_9EUKA</name>
<accession>A0AA86QRE9</accession>
<dbReference type="EMBL" id="CATOUU010000981">
    <property type="protein sequence ID" value="CAI9964604.1"/>
    <property type="molecule type" value="Genomic_DNA"/>
</dbReference>
<sequence>MSTLSEEFHEMMAVFNQTVNDIDIRLLQTSLKYTKDREFSLGANVVRLQSYVKMDRTLPDFVLEKLEEPEYVDFGLTEMCLPQTDTYESMPEHKWRKIREALNDVSSEQDIEHLINYCNERFLFFGWKQMRESMEILGRPQFRKLLWKLEGPKVSEAENYEAILEVLDKTERNELKAIHWTKAI</sequence>
<keyword evidence="3" id="KW-1185">Reference proteome</keyword>
<comment type="caution">
    <text evidence="1">The sequence shown here is derived from an EMBL/GenBank/DDBJ whole genome shotgun (WGS) entry which is preliminary data.</text>
</comment>
<evidence type="ECO:0000313" key="2">
    <source>
        <dbReference type="EMBL" id="CAL6045645.1"/>
    </source>
</evidence>
<gene>
    <name evidence="2" type="ORF">HINF_LOCUS41233</name>
    <name evidence="1" type="ORF">HINF_LOCUS52249</name>
</gene>
<dbReference type="EMBL" id="CAXDID020000165">
    <property type="protein sequence ID" value="CAL6045645.1"/>
    <property type="molecule type" value="Genomic_DNA"/>
</dbReference>
<dbReference type="AlphaFoldDB" id="A0AA86QRE9"/>
<reference evidence="1" key="1">
    <citation type="submission" date="2023-06" db="EMBL/GenBank/DDBJ databases">
        <authorList>
            <person name="Kurt Z."/>
        </authorList>
    </citation>
    <scope>NUCLEOTIDE SEQUENCE</scope>
</reference>
<proteinExistence type="predicted"/>
<organism evidence="1">
    <name type="scientific">Hexamita inflata</name>
    <dbReference type="NCBI Taxonomy" id="28002"/>
    <lineage>
        <taxon>Eukaryota</taxon>
        <taxon>Metamonada</taxon>
        <taxon>Diplomonadida</taxon>
        <taxon>Hexamitidae</taxon>
        <taxon>Hexamitinae</taxon>
        <taxon>Hexamita</taxon>
    </lineage>
</organism>
<dbReference type="Proteomes" id="UP001642409">
    <property type="component" value="Unassembled WGS sequence"/>
</dbReference>
<evidence type="ECO:0000313" key="3">
    <source>
        <dbReference type="Proteomes" id="UP001642409"/>
    </source>
</evidence>
<protein>
    <submittedName>
        <fullName evidence="1">Uncharacterized protein</fullName>
    </submittedName>
</protein>
<reference evidence="2 3" key="2">
    <citation type="submission" date="2024-07" db="EMBL/GenBank/DDBJ databases">
        <authorList>
            <person name="Akdeniz Z."/>
        </authorList>
    </citation>
    <scope>NUCLEOTIDE SEQUENCE [LARGE SCALE GENOMIC DNA]</scope>
</reference>
<evidence type="ECO:0000313" key="1">
    <source>
        <dbReference type="EMBL" id="CAI9964604.1"/>
    </source>
</evidence>